<feature type="compositionally biased region" description="Low complexity" evidence="3">
    <location>
        <begin position="1"/>
        <end position="14"/>
    </location>
</feature>
<feature type="compositionally biased region" description="Basic and acidic residues" evidence="3">
    <location>
        <begin position="908"/>
        <end position="921"/>
    </location>
</feature>
<evidence type="ECO:0000313" key="6">
    <source>
        <dbReference type="Proteomes" id="UP001479436"/>
    </source>
</evidence>
<feature type="compositionally biased region" description="Basic and acidic residues" evidence="3">
    <location>
        <begin position="867"/>
        <end position="876"/>
    </location>
</feature>
<comment type="caution">
    <text evidence="5">The sequence shown here is derived from an EMBL/GenBank/DDBJ whole genome shotgun (WGS) entry which is preliminary data.</text>
</comment>
<feature type="compositionally biased region" description="Polar residues" evidence="3">
    <location>
        <begin position="80"/>
        <end position="93"/>
    </location>
</feature>
<comment type="subcellular location">
    <subcellularLocation>
        <location evidence="1">Nucleus</location>
    </subcellularLocation>
</comment>
<feature type="compositionally biased region" description="Acidic residues" evidence="3">
    <location>
        <begin position="417"/>
        <end position="427"/>
    </location>
</feature>
<feature type="compositionally biased region" description="Basic residues" evidence="3">
    <location>
        <begin position="934"/>
        <end position="946"/>
    </location>
</feature>
<keyword evidence="6" id="KW-1185">Reference proteome</keyword>
<evidence type="ECO:0000256" key="1">
    <source>
        <dbReference type="ARBA" id="ARBA00004123"/>
    </source>
</evidence>
<dbReference type="PANTHER" id="PTHR15546">
    <property type="entry name" value="BROMODOMAIN ADJACENT TO ZINC FINGER DOMAIN, 2A"/>
    <property type="match status" value="1"/>
</dbReference>
<accession>A0ABR2VZU3</accession>
<feature type="compositionally biased region" description="Polar residues" evidence="3">
    <location>
        <begin position="1001"/>
        <end position="1011"/>
    </location>
</feature>
<protein>
    <recommendedName>
        <fullName evidence="4">WHIM2 domain-containing protein</fullName>
    </recommendedName>
</protein>
<feature type="compositionally biased region" description="Basic and acidic residues" evidence="3">
    <location>
        <begin position="405"/>
        <end position="416"/>
    </location>
</feature>
<feature type="compositionally biased region" description="Acidic residues" evidence="3">
    <location>
        <begin position="852"/>
        <end position="861"/>
    </location>
</feature>
<evidence type="ECO:0000256" key="2">
    <source>
        <dbReference type="ARBA" id="ARBA00023242"/>
    </source>
</evidence>
<feature type="compositionally biased region" description="Polar residues" evidence="3">
    <location>
        <begin position="965"/>
        <end position="976"/>
    </location>
</feature>
<sequence>MTDSPLRPLTKLPLPKLPPVPPKKGSIQFQLNSPIEASRNVTVIDLEDDEFPEKIVYLPVANASNATTPKSVGKSKQKSLRVTGTDGHTLTPQKNSLHNYFQAQHSSKRIKPDFEGSVEQPLTIHPMLSQPVQIIDSSEDETISLVSTDSVKSSPVPERPTTSAPSTRSSPGPLLKNTFGKKTDLRDYLQPGIPKLTPISDDLDPILVPFSLPLPKFKEIRIPDDDLRLTMDEWAQLMVVHDFFYKFSSDILKSEDYTYDILEDLVCNTTTINRDGIQFICNLIEFVELEEHNQDAPELPPVTPVNFQWYISEILPDKANIFATTEFPAIPPKDRLRALNYLIDLAMDTDQFSQYLHTGVDERILQLKKEKRERADTRRQLETQISDLTRNIQLAEKSVVDAEEEMKRLARSRTSDEESGDDGEEKDSEGGNEVQSNSHDEEISEVQERQKSPDERTSRQKMLAEEKSRKKLMATLKGKCTKLIKDVEKMVRQRENKRKAITDLNTKDLAHQSLVESVASKYRGGVIPSRGTAPTSQEILLVGYDRYARAYWHWKPIGGIIIEEHQYSEKPEKPDLSTITNDPIEQPMDILKAESKKREIHVNDDYRKPKTKWYYMDDSRQLLLLIRPLNNRGIREKNLRSMLTSTRPLFINSLGRFRKWLKREIGEAYDQTEVLSVTDITDTLEDHQLSECIERPLEETSPMDEAASQAENQIDDIEDDSQDQIPKENSEKTNNSVESAAYIQDLRSTIQKQVDQLGSMLFMMMKTIRLPEIGLDSSVDEYLSHIKLLFARIKDIRDTQLSKLPAEAEKRIRWLRTTDFQDDFDENIKTFSSLNVNLEMCMKDIENFELSVEEPDEEENNDAINTKQDRQVNLRDRKSRNRTSTKEVNNETENDICTQKKSTRRSHRIIEDDQKSNEDKASIPSTTDNLASPSKKRKLRTRKATHRQSSDLEEEPEPPVKRDNLPTTRQTRNSASKRPRDEDDTNTSEPRRKLRPRRDITYSNSVDLRES</sequence>
<feature type="region of interest" description="Disordered" evidence="3">
    <location>
        <begin position="66"/>
        <end position="93"/>
    </location>
</feature>
<feature type="domain" description="WHIM2" evidence="4">
    <location>
        <begin position="542"/>
        <end position="645"/>
    </location>
</feature>
<dbReference type="Proteomes" id="UP001479436">
    <property type="component" value="Unassembled WGS sequence"/>
</dbReference>
<feature type="region of interest" description="Disordered" evidence="3">
    <location>
        <begin position="403"/>
        <end position="469"/>
    </location>
</feature>
<evidence type="ECO:0000259" key="4">
    <source>
        <dbReference type="Pfam" id="PF15613"/>
    </source>
</evidence>
<evidence type="ECO:0000313" key="5">
    <source>
        <dbReference type="EMBL" id="KAK9711749.1"/>
    </source>
</evidence>
<dbReference type="EMBL" id="JASJQH010007259">
    <property type="protein sequence ID" value="KAK9711749.1"/>
    <property type="molecule type" value="Genomic_DNA"/>
</dbReference>
<reference evidence="5 6" key="1">
    <citation type="submission" date="2023-04" db="EMBL/GenBank/DDBJ databases">
        <title>Genome of Basidiobolus ranarum AG-B5.</title>
        <authorList>
            <person name="Stajich J.E."/>
            <person name="Carter-House D."/>
            <person name="Gryganskyi A."/>
        </authorList>
    </citation>
    <scope>NUCLEOTIDE SEQUENCE [LARGE SCALE GENOMIC DNA]</scope>
    <source>
        <strain evidence="5 6">AG-B5</strain>
    </source>
</reference>
<feature type="region of interest" description="Disordered" evidence="3">
    <location>
        <begin position="852"/>
        <end position="1011"/>
    </location>
</feature>
<feature type="region of interest" description="Disordered" evidence="3">
    <location>
        <begin position="145"/>
        <end position="175"/>
    </location>
</feature>
<dbReference type="PANTHER" id="PTHR15546:SF2">
    <property type="entry name" value="DDT DOMAIN-CONTAINING PROTEIN DDB_G0282237"/>
    <property type="match status" value="1"/>
</dbReference>
<name>A0ABR2VZU3_9FUNG</name>
<feature type="region of interest" description="Disordered" evidence="3">
    <location>
        <begin position="1"/>
        <end position="27"/>
    </location>
</feature>
<dbReference type="Pfam" id="PF15613">
    <property type="entry name" value="WSD"/>
    <property type="match status" value="1"/>
</dbReference>
<proteinExistence type="predicted"/>
<evidence type="ECO:0000256" key="3">
    <source>
        <dbReference type="SAM" id="MobiDB-lite"/>
    </source>
</evidence>
<gene>
    <name evidence="5" type="ORF">K7432_007612</name>
</gene>
<feature type="compositionally biased region" description="Polar residues" evidence="3">
    <location>
        <begin position="923"/>
        <end position="932"/>
    </location>
</feature>
<feature type="compositionally biased region" description="Basic and acidic residues" evidence="3">
    <location>
        <begin position="438"/>
        <end position="468"/>
    </location>
</feature>
<keyword evidence="2" id="KW-0539">Nucleus</keyword>
<dbReference type="InterPro" id="IPR053271">
    <property type="entry name" value="DDT_domain"/>
</dbReference>
<dbReference type="InterPro" id="IPR028941">
    <property type="entry name" value="WHIM2_dom"/>
</dbReference>
<feature type="compositionally biased region" description="Low complexity" evidence="3">
    <location>
        <begin position="160"/>
        <end position="173"/>
    </location>
</feature>
<organism evidence="5 6">
    <name type="scientific">Basidiobolus ranarum</name>
    <dbReference type="NCBI Taxonomy" id="34480"/>
    <lineage>
        <taxon>Eukaryota</taxon>
        <taxon>Fungi</taxon>
        <taxon>Fungi incertae sedis</taxon>
        <taxon>Zoopagomycota</taxon>
        <taxon>Entomophthoromycotina</taxon>
        <taxon>Basidiobolomycetes</taxon>
        <taxon>Basidiobolales</taxon>
        <taxon>Basidiobolaceae</taxon>
        <taxon>Basidiobolus</taxon>
    </lineage>
</organism>